<dbReference type="EMBL" id="CAJVPI010003718">
    <property type="protein sequence ID" value="CAG8661440.1"/>
    <property type="molecule type" value="Genomic_DNA"/>
</dbReference>
<organism evidence="2 3">
    <name type="scientific">Paraglomus brasilianum</name>
    <dbReference type="NCBI Taxonomy" id="144538"/>
    <lineage>
        <taxon>Eukaryota</taxon>
        <taxon>Fungi</taxon>
        <taxon>Fungi incertae sedis</taxon>
        <taxon>Mucoromycota</taxon>
        <taxon>Glomeromycotina</taxon>
        <taxon>Glomeromycetes</taxon>
        <taxon>Paraglomerales</taxon>
        <taxon>Paraglomeraceae</taxon>
        <taxon>Paraglomus</taxon>
    </lineage>
</organism>
<name>A0A9N9E3Q6_9GLOM</name>
<comment type="caution">
    <text evidence="2">The sequence shown here is derived from an EMBL/GenBank/DDBJ whole genome shotgun (WGS) entry which is preliminary data.</text>
</comment>
<evidence type="ECO:0000256" key="1">
    <source>
        <dbReference type="SAM" id="MobiDB-lite"/>
    </source>
</evidence>
<evidence type="ECO:0000313" key="3">
    <source>
        <dbReference type="Proteomes" id="UP000789739"/>
    </source>
</evidence>
<evidence type="ECO:0000313" key="2">
    <source>
        <dbReference type="EMBL" id="CAG8661440.1"/>
    </source>
</evidence>
<reference evidence="2" key="1">
    <citation type="submission" date="2021-06" db="EMBL/GenBank/DDBJ databases">
        <authorList>
            <person name="Kallberg Y."/>
            <person name="Tangrot J."/>
            <person name="Rosling A."/>
        </authorList>
    </citation>
    <scope>NUCLEOTIDE SEQUENCE</scope>
    <source>
        <strain evidence="2">BR232B</strain>
    </source>
</reference>
<feature type="compositionally biased region" description="Basic residues" evidence="1">
    <location>
        <begin position="86"/>
        <end position="97"/>
    </location>
</feature>
<feature type="compositionally biased region" description="Basic and acidic residues" evidence="1">
    <location>
        <begin position="63"/>
        <end position="82"/>
    </location>
</feature>
<dbReference type="AlphaFoldDB" id="A0A9N9E3Q6"/>
<proteinExistence type="predicted"/>
<accession>A0A9N9E3Q6</accession>
<sequence>MQLKKITQITDEQIKGSLHVPEKRMKFSRKNKLFEKYEGHVEQDEVFSATSDEERPSTSAGPSHREVIGMEVKRDGGKERQPRSGGHQHQRKTKIFA</sequence>
<keyword evidence="3" id="KW-1185">Reference proteome</keyword>
<dbReference type="Proteomes" id="UP000789739">
    <property type="component" value="Unassembled WGS sequence"/>
</dbReference>
<protein>
    <submittedName>
        <fullName evidence="2">6535_t:CDS:1</fullName>
    </submittedName>
</protein>
<gene>
    <name evidence="2" type="ORF">PBRASI_LOCUS10805</name>
</gene>
<feature type="region of interest" description="Disordered" evidence="1">
    <location>
        <begin position="41"/>
        <end position="97"/>
    </location>
</feature>